<dbReference type="EMBL" id="JBHUOL010000012">
    <property type="protein sequence ID" value="MFD2908468.1"/>
    <property type="molecule type" value="Genomic_DNA"/>
</dbReference>
<organism evidence="1 2">
    <name type="scientific">Flavobacterium ardleyense</name>
    <dbReference type="NCBI Taxonomy" id="2038737"/>
    <lineage>
        <taxon>Bacteria</taxon>
        <taxon>Pseudomonadati</taxon>
        <taxon>Bacteroidota</taxon>
        <taxon>Flavobacteriia</taxon>
        <taxon>Flavobacteriales</taxon>
        <taxon>Flavobacteriaceae</taxon>
        <taxon>Flavobacterium</taxon>
    </lineage>
</organism>
<evidence type="ECO:0000313" key="1">
    <source>
        <dbReference type="EMBL" id="MFD2908468.1"/>
    </source>
</evidence>
<name>A0ABW5Z7R4_9FLAO</name>
<sequence length="141" mass="16173">MWLSGEMKKDIIIPIVEGVHVVAFKEWNDDFLENSWYAYLVNDTDNLLEMATVVSRAYGLINGEERKTSNFRHAYAKVEPRTATKVELLENNVLQLNNEFMVAYFIGNTMFDKTFVLEANSYNDESSVDLPIINKKGLIGK</sequence>
<proteinExistence type="predicted"/>
<protein>
    <recommendedName>
        <fullName evidence="3">Phenylalanyl-tRNA synthetase subunit alpha</fullName>
    </recommendedName>
</protein>
<accession>A0ABW5Z7R4</accession>
<reference evidence="2" key="1">
    <citation type="journal article" date="2019" name="Int. J. Syst. Evol. Microbiol.">
        <title>The Global Catalogue of Microorganisms (GCM) 10K type strain sequencing project: providing services to taxonomists for standard genome sequencing and annotation.</title>
        <authorList>
            <consortium name="The Broad Institute Genomics Platform"/>
            <consortium name="The Broad Institute Genome Sequencing Center for Infectious Disease"/>
            <person name="Wu L."/>
            <person name="Ma J."/>
        </authorList>
    </citation>
    <scope>NUCLEOTIDE SEQUENCE [LARGE SCALE GENOMIC DNA]</scope>
    <source>
        <strain evidence="2">KCTC 52644</strain>
    </source>
</reference>
<keyword evidence="2" id="KW-1185">Reference proteome</keyword>
<dbReference type="Proteomes" id="UP001597549">
    <property type="component" value="Unassembled WGS sequence"/>
</dbReference>
<evidence type="ECO:0008006" key="3">
    <source>
        <dbReference type="Google" id="ProtNLM"/>
    </source>
</evidence>
<comment type="caution">
    <text evidence="1">The sequence shown here is derived from an EMBL/GenBank/DDBJ whole genome shotgun (WGS) entry which is preliminary data.</text>
</comment>
<gene>
    <name evidence="1" type="ORF">ACFSX9_06940</name>
</gene>
<evidence type="ECO:0000313" key="2">
    <source>
        <dbReference type="Proteomes" id="UP001597549"/>
    </source>
</evidence>